<evidence type="ECO:0000313" key="4">
    <source>
        <dbReference type="EMBL" id="KAL3101952.1"/>
    </source>
</evidence>
<dbReference type="Proteomes" id="UP001620645">
    <property type="component" value="Unassembled WGS sequence"/>
</dbReference>
<protein>
    <recommendedName>
        <fullName evidence="3">Peptidase M12A domain-containing protein</fullName>
    </recommendedName>
</protein>
<dbReference type="EMBL" id="JBICCN010000026">
    <property type="protein sequence ID" value="KAL3101952.1"/>
    <property type="molecule type" value="Genomic_DNA"/>
</dbReference>
<proteinExistence type="predicted"/>
<gene>
    <name evidence="4" type="ORF">niasHS_003361</name>
</gene>
<feature type="compositionally biased region" description="Basic and acidic residues" evidence="2">
    <location>
        <begin position="167"/>
        <end position="180"/>
    </location>
</feature>
<feature type="region of interest" description="Disordered" evidence="2">
    <location>
        <begin position="141"/>
        <end position="219"/>
    </location>
</feature>
<name>A0ABD2KGN4_HETSC</name>
<dbReference type="PANTHER" id="PTHR10127">
    <property type="entry name" value="DISCOIDIN, CUB, EGF, LAMININ , AND ZINC METALLOPROTEASE DOMAIN CONTAINING"/>
    <property type="match status" value="1"/>
</dbReference>
<evidence type="ECO:0000256" key="2">
    <source>
        <dbReference type="SAM" id="MobiDB-lite"/>
    </source>
</evidence>
<dbReference type="InterPro" id="IPR001506">
    <property type="entry name" value="Peptidase_M12A"/>
</dbReference>
<dbReference type="PANTHER" id="PTHR10127:SF827">
    <property type="entry name" value="ZINC METALLOPROTEINASE NAS-7"/>
    <property type="match status" value="1"/>
</dbReference>
<keyword evidence="5" id="KW-1185">Reference proteome</keyword>
<comment type="caution">
    <text evidence="1">Lacks conserved residue(s) required for the propagation of feature annotation.</text>
</comment>
<evidence type="ECO:0000256" key="1">
    <source>
        <dbReference type="PROSITE-ProRule" id="PRU01211"/>
    </source>
</evidence>
<feature type="compositionally biased region" description="Basic and acidic residues" evidence="2">
    <location>
        <begin position="151"/>
        <end position="160"/>
    </location>
</feature>
<evidence type="ECO:0000313" key="5">
    <source>
        <dbReference type="Proteomes" id="UP001620645"/>
    </source>
</evidence>
<dbReference type="SUPFAM" id="SSF55486">
    <property type="entry name" value="Metalloproteases ('zincins'), catalytic domain"/>
    <property type="match status" value="1"/>
</dbReference>
<dbReference type="Pfam" id="PF01400">
    <property type="entry name" value="Astacin"/>
    <property type="match status" value="1"/>
</dbReference>
<sequence>MHFPPTIHNAQIRHGPLKPPNMSRSPTQPDTSLGKVYLECVASFSEPTKAKWQFGESELSKTDGRFEFSQEQQDTNRDKFICEIKNLDKSLTGVYKLVLISAEGRENIATFNLPLVGIEKCNWTNVAASLTMDPMVVREVPLQPLEEEEEEKRLLQRVDESESETAAEGKKPKERWEEKKPKRGRTRPPLRPPPPPLSRQSDETPTHPNQTTQKNSVTFLTLGRNGVNKSVPSSKKANTAHNSRWMLPFLLVIFPLGSANFNSLSISSLNEMDFTNAEKLSTEELNRELSQAEKRWIYQSDIRSTRRSKSGQRHKRNGVSRAAKLWPNARIPYVISTHYSPHERALLAKAVKQYHDRTCVRFLPRSASDKA</sequence>
<dbReference type="Gene3D" id="2.60.40.10">
    <property type="entry name" value="Immunoglobulins"/>
    <property type="match status" value="1"/>
</dbReference>
<evidence type="ECO:0000259" key="3">
    <source>
        <dbReference type="PROSITE" id="PS51864"/>
    </source>
</evidence>
<feature type="compositionally biased region" description="Polar residues" evidence="2">
    <location>
        <begin position="206"/>
        <end position="219"/>
    </location>
</feature>
<organism evidence="4 5">
    <name type="scientific">Heterodera schachtii</name>
    <name type="common">Sugarbeet cyst nematode worm</name>
    <name type="synonym">Tylenchus schachtii</name>
    <dbReference type="NCBI Taxonomy" id="97005"/>
    <lineage>
        <taxon>Eukaryota</taxon>
        <taxon>Metazoa</taxon>
        <taxon>Ecdysozoa</taxon>
        <taxon>Nematoda</taxon>
        <taxon>Chromadorea</taxon>
        <taxon>Rhabditida</taxon>
        <taxon>Tylenchina</taxon>
        <taxon>Tylenchomorpha</taxon>
        <taxon>Tylenchoidea</taxon>
        <taxon>Heteroderidae</taxon>
        <taxon>Heteroderinae</taxon>
        <taxon>Heterodera</taxon>
    </lineage>
</organism>
<dbReference type="InterPro" id="IPR036179">
    <property type="entry name" value="Ig-like_dom_sf"/>
</dbReference>
<feature type="region of interest" description="Disordered" evidence="2">
    <location>
        <begin position="1"/>
        <end position="29"/>
    </location>
</feature>
<feature type="domain" description="Peptidase M12A" evidence="3">
    <location>
        <begin position="317"/>
        <end position="371"/>
    </location>
</feature>
<dbReference type="SUPFAM" id="SSF48726">
    <property type="entry name" value="Immunoglobulin"/>
    <property type="match status" value="1"/>
</dbReference>
<comment type="caution">
    <text evidence="4">The sequence shown here is derived from an EMBL/GenBank/DDBJ whole genome shotgun (WGS) entry which is preliminary data.</text>
</comment>
<dbReference type="PROSITE" id="PS51864">
    <property type="entry name" value="ASTACIN"/>
    <property type="match status" value="1"/>
</dbReference>
<dbReference type="Gene3D" id="3.40.390.10">
    <property type="entry name" value="Collagenase (Catalytic Domain)"/>
    <property type="match status" value="1"/>
</dbReference>
<dbReference type="InterPro" id="IPR024079">
    <property type="entry name" value="MetalloPept_cat_dom_sf"/>
</dbReference>
<dbReference type="AlphaFoldDB" id="A0ABD2KGN4"/>
<reference evidence="4 5" key="1">
    <citation type="submission" date="2024-10" db="EMBL/GenBank/DDBJ databases">
        <authorList>
            <person name="Kim D."/>
        </authorList>
    </citation>
    <scope>NUCLEOTIDE SEQUENCE [LARGE SCALE GENOMIC DNA]</scope>
    <source>
        <strain evidence="4">Taebaek</strain>
    </source>
</reference>
<dbReference type="InterPro" id="IPR013783">
    <property type="entry name" value="Ig-like_fold"/>
</dbReference>
<accession>A0ABD2KGN4</accession>